<evidence type="ECO:0000256" key="1">
    <source>
        <dbReference type="SAM" id="SignalP"/>
    </source>
</evidence>
<gene>
    <name evidence="2" type="ORF">Q5H93_13850</name>
</gene>
<organism evidence="2 3">
    <name type="scientific">Hymenobacter aranciens</name>
    <dbReference type="NCBI Taxonomy" id="3063996"/>
    <lineage>
        <taxon>Bacteria</taxon>
        <taxon>Pseudomonadati</taxon>
        <taxon>Bacteroidota</taxon>
        <taxon>Cytophagia</taxon>
        <taxon>Cytophagales</taxon>
        <taxon>Hymenobacteraceae</taxon>
        <taxon>Hymenobacter</taxon>
    </lineage>
</organism>
<comment type="caution">
    <text evidence="2">The sequence shown here is derived from an EMBL/GenBank/DDBJ whole genome shotgun (WGS) entry which is preliminary data.</text>
</comment>
<sequence>MKRLLSLFLAMLMFVGGLVPQHDLAELAKLPQLVQHYRFHKTPAAGGLTLLQFLAEHYGAGTRHYAGTGINSRHKQDHHDLPLRCHHGCAAVAFVLPTAQPVLPVAAARPVFHGRSYGWEREARYAFRPLLALLQPPRA</sequence>
<proteinExistence type="predicted"/>
<dbReference type="RefSeq" id="WP_305007147.1">
    <property type="nucleotide sequence ID" value="NZ_JAUQSY010000008.1"/>
</dbReference>
<feature type="signal peptide" evidence="1">
    <location>
        <begin position="1"/>
        <end position="21"/>
    </location>
</feature>
<reference evidence="2" key="1">
    <citation type="submission" date="2023-07" db="EMBL/GenBank/DDBJ databases">
        <authorList>
            <person name="Kim M.K."/>
        </authorList>
    </citation>
    <scope>NUCLEOTIDE SEQUENCE</scope>
    <source>
        <strain evidence="2">ASUV-10-1</strain>
    </source>
</reference>
<dbReference type="EMBL" id="JAUQSY010000008">
    <property type="protein sequence ID" value="MDO7875822.1"/>
    <property type="molecule type" value="Genomic_DNA"/>
</dbReference>
<protein>
    <submittedName>
        <fullName evidence="2">Uncharacterized protein</fullName>
    </submittedName>
</protein>
<evidence type="ECO:0000313" key="3">
    <source>
        <dbReference type="Proteomes" id="UP001176429"/>
    </source>
</evidence>
<evidence type="ECO:0000313" key="2">
    <source>
        <dbReference type="EMBL" id="MDO7875822.1"/>
    </source>
</evidence>
<feature type="chain" id="PRO_5045214951" evidence="1">
    <location>
        <begin position="22"/>
        <end position="139"/>
    </location>
</feature>
<keyword evidence="3" id="KW-1185">Reference proteome</keyword>
<dbReference type="Proteomes" id="UP001176429">
    <property type="component" value="Unassembled WGS sequence"/>
</dbReference>
<name>A0ABT9BCA3_9BACT</name>
<accession>A0ABT9BCA3</accession>
<keyword evidence="1" id="KW-0732">Signal</keyword>